<sequence length="244" mass="27884">MLAELTGKRLPADGRNSKDAAANDKFAAMSRDLYLAEHKAREEIKIRNDSIRQKKARISRPVSVSFLSALDAFAKRHGGILTQDNHLHEMAWVRDEKIREQQLLDLAVQARQTRAALAAAPARDGESVEDAEDRRQRMKVLKERERQIERDHRLELGKRNMRRKEEDRDISERIALGQVAQPRSSEVMFDQRLFNQSAGMDSCLSSAVYDTPLFADRRLANVYGGPRVTTRSAPLEFETDDEEL</sequence>
<protein>
    <recommendedName>
        <fullName evidence="3">SKI-interacting protein SKIP SNW domain-containing protein</fullName>
    </recommendedName>
</protein>
<dbReference type="InterPro" id="IPR004015">
    <property type="entry name" value="SKI-int_prot_SKIP_SNW-dom"/>
</dbReference>
<reference evidence="4 5" key="1">
    <citation type="submission" date="2024-02" db="EMBL/GenBank/DDBJ databases">
        <authorList>
            <person name="Chen Y."/>
            <person name="Shah S."/>
            <person name="Dougan E. K."/>
            <person name="Thang M."/>
            <person name="Chan C."/>
        </authorList>
    </citation>
    <scope>NUCLEOTIDE SEQUENCE [LARGE SCALE GENOMIC DNA]</scope>
</reference>
<feature type="domain" description="SKI-interacting protein SKIP SNW" evidence="3">
    <location>
        <begin position="8"/>
        <end position="56"/>
    </location>
</feature>
<comment type="caution">
    <text evidence="4">The sequence shown here is derived from an EMBL/GenBank/DDBJ whole genome shotgun (WGS) entry which is preliminary data.</text>
</comment>
<keyword evidence="5" id="KW-1185">Reference proteome</keyword>
<proteinExistence type="inferred from homology"/>
<evidence type="ECO:0000259" key="3">
    <source>
        <dbReference type="Pfam" id="PF02731"/>
    </source>
</evidence>
<dbReference type="Pfam" id="PF02731">
    <property type="entry name" value="SKIP_SNW"/>
    <property type="match status" value="1"/>
</dbReference>
<dbReference type="EMBL" id="CAXAMN010021596">
    <property type="protein sequence ID" value="CAK9061248.1"/>
    <property type="molecule type" value="Genomic_DNA"/>
</dbReference>
<evidence type="ECO:0000313" key="5">
    <source>
        <dbReference type="Proteomes" id="UP001642484"/>
    </source>
</evidence>
<evidence type="ECO:0000256" key="2">
    <source>
        <dbReference type="SAM" id="MobiDB-lite"/>
    </source>
</evidence>
<feature type="region of interest" description="Disordered" evidence="2">
    <location>
        <begin position="1"/>
        <end position="21"/>
    </location>
</feature>
<evidence type="ECO:0000313" key="4">
    <source>
        <dbReference type="EMBL" id="CAK9061248.1"/>
    </source>
</evidence>
<organism evidence="4 5">
    <name type="scientific">Durusdinium trenchii</name>
    <dbReference type="NCBI Taxonomy" id="1381693"/>
    <lineage>
        <taxon>Eukaryota</taxon>
        <taxon>Sar</taxon>
        <taxon>Alveolata</taxon>
        <taxon>Dinophyceae</taxon>
        <taxon>Suessiales</taxon>
        <taxon>Symbiodiniaceae</taxon>
        <taxon>Durusdinium</taxon>
    </lineage>
</organism>
<name>A0ABP0NCX9_9DINO</name>
<accession>A0ABP0NCX9</accession>
<dbReference type="InterPro" id="IPR017862">
    <property type="entry name" value="SKI-int_prot_SKIP"/>
</dbReference>
<dbReference type="PANTHER" id="PTHR12096">
    <property type="entry name" value="NUCLEAR PROTEIN SKIP-RELATED"/>
    <property type="match status" value="1"/>
</dbReference>
<gene>
    <name evidence="4" type="ORF">CCMP2556_LOCUS30125</name>
</gene>
<evidence type="ECO:0000256" key="1">
    <source>
        <dbReference type="ARBA" id="ARBA00010197"/>
    </source>
</evidence>
<comment type="similarity">
    <text evidence="1">Belongs to the SNW family.</text>
</comment>
<dbReference type="Proteomes" id="UP001642484">
    <property type="component" value="Unassembled WGS sequence"/>
</dbReference>